<feature type="region of interest" description="Disordered" evidence="1">
    <location>
        <begin position="231"/>
        <end position="258"/>
    </location>
</feature>
<accession>A0A9E9LYI2</accession>
<dbReference type="AlphaFoldDB" id="A0A9E9LYI2"/>
<evidence type="ECO:0000256" key="1">
    <source>
        <dbReference type="SAM" id="MobiDB-lite"/>
    </source>
</evidence>
<feature type="signal peptide" evidence="3">
    <location>
        <begin position="1"/>
        <end position="20"/>
    </location>
</feature>
<reference evidence="4" key="1">
    <citation type="journal article" date="2022" name="Front. Microbiol.">
        <title>New perspectives on an old grouping: The genomic and phenotypic variability of Oxalobacter formigenes and the implications for calcium oxalate stone prevention.</title>
        <authorList>
            <person name="Chmiel J.A."/>
            <person name="Carr C."/>
            <person name="Stuivenberg G.A."/>
            <person name="Venema R."/>
            <person name="Chanyi R.M."/>
            <person name="Al K.F."/>
            <person name="Giguere D."/>
            <person name="Say H."/>
            <person name="Akouris P.P."/>
            <person name="Dominguez Romero S.A."/>
            <person name="Kwong A."/>
            <person name="Tai V."/>
            <person name="Koval S.F."/>
            <person name="Razvi H."/>
            <person name="Bjazevic J."/>
            <person name="Burton J.P."/>
        </authorList>
    </citation>
    <scope>NUCLEOTIDE SEQUENCE</scope>
    <source>
        <strain evidence="4">WoOx3</strain>
    </source>
</reference>
<sequence length="334" mass="36265">MKRFWMVLAWLMVLPLASHADTITVGGKSLTYQTPAGYVVASKSKYSEPLAFLKKALPANTVIHEVYIEKEVDRDYGKKNHMLDDYIVIVSHVKSDTFLVGLADFEKLKDQITKIQETQLTTSVKERSNQRLDEVTEGALKIGNVRPMGILESTDTLISFMAVMSQSANINGKSFNFDQAFVSTTLLAESKVLSINHYRTIHSEEDISRFKSDALRAVASMDFKQGAAAGITQTRSASAPASSSSSPLSSTSSGEKKSGMSRLVSGLIFGGIAAGIIYLFRRRKAKKAEQAPTPTSLPGSTPFPSSGGNPVTSVKIGENRDKKDDDPFKPGGDT</sequence>
<evidence type="ECO:0000256" key="3">
    <source>
        <dbReference type="SAM" id="SignalP"/>
    </source>
</evidence>
<feature type="region of interest" description="Disordered" evidence="1">
    <location>
        <begin position="288"/>
        <end position="334"/>
    </location>
</feature>
<keyword evidence="5" id="KW-1185">Reference proteome</keyword>
<name>A0A9E9LYI2_9BURK</name>
<gene>
    <name evidence="4" type="ORF">NB640_12145</name>
</gene>
<protein>
    <submittedName>
        <fullName evidence="4">Uncharacterized protein</fullName>
    </submittedName>
</protein>
<keyword evidence="2" id="KW-1133">Transmembrane helix</keyword>
<feature type="chain" id="PRO_5039022621" evidence="3">
    <location>
        <begin position="21"/>
        <end position="334"/>
    </location>
</feature>
<feature type="compositionally biased region" description="Polar residues" evidence="1">
    <location>
        <begin position="292"/>
        <end position="312"/>
    </location>
</feature>
<dbReference type="RefSeq" id="WP_269308958.1">
    <property type="nucleotide sequence ID" value="NZ_CP098242.1"/>
</dbReference>
<feature type="transmembrane region" description="Helical" evidence="2">
    <location>
        <begin position="259"/>
        <end position="280"/>
    </location>
</feature>
<keyword evidence="2" id="KW-0812">Transmembrane</keyword>
<organism evidence="4 5">
    <name type="scientific">Oxalobacter vibrioformis</name>
    <dbReference type="NCBI Taxonomy" id="933080"/>
    <lineage>
        <taxon>Bacteria</taxon>
        <taxon>Pseudomonadati</taxon>
        <taxon>Pseudomonadota</taxon>
        <taxon>Betaproteobacteria</taxon>
        <taxon>Burkholderiales</taxon>
        <taxon>Oxalobacteraceae</taxon>
        <taxon>Oxalobacter</taxon>
    </lineage>
</organism>
<dbReference type="KEGG" id="ovb:NB640_12145"/>
<dbReference type="EMBL" id="CP098242">
    <property type="protein sequence ID" value="WAW09955.1"/>
    <property type="molecule type" value="Genomic_DNA"/>
</dbReference>
<evidence type="ECO:0000256" key="2">
    <source>
        <dbReference type="SAM" id="Phobius"/>
    </source>
</evidence>
<dbReference type="Proteomes" id="UP001156215">
    <property type="component" value="Chromosome"/>
</dbReference>
<feature type="compositionally biased region" description="Low complexity" evidence="1">
    <location>
        <begin position="236"/>
        <end position="253"/>
    </location>
</feature>
<feature type="compositionally biased region" description="Basic and acidic residues" evidence="1">
    <location>
        <begin position="317"/>
        <end position="328"/>
    </location>
</feature>
<evidence type="ECO:0000313" key="4">
    <source>
        <dbReference type="EMBL" id="WAW09955.1"/>
    </source>
</evidence>
<keyword evidence="3" id="KW-0732">Signal</keyword>
<evidence type="ECO:0000313" key="5">
    <source>
        <dbReference type="Proteomes" id="UP001156215"/>
    </source>
</evidence>
<proteinExistence type="predicted"/>
<keyword evidence="2" id="KW-0472">Membrane</keyword>